<proteinExistence type="predicted"/>
<organism evidence="2 3">
    <name type="scientific">Mariniblastus fucicola</name>
    <dbReference type="NCBI Taxonomy" id="980251"/>
    <lineage>
        <taxon>Bacteria</taxon>
        <taxon>Pseudomonadati</taxon>
        <taxon>Planctomycetota</taxon>
        <taxon>Planctomycetia</taxon>
        <taxon>Pirellulales</taxon>
        <taxon>Pirellulaceae</taxon>
        <taxon>Mariniblastus</taxon>
    </lineage>
</organism>
<reference evidence="2 3" key="1">
    <citation type="submission" date="2019-08" db="EMBL/GenBank/DDBJ databases">
        <title>Deep-cultivation of Planctomycetes and their phenomic and genomic characterization uncovers novel biology.</title>
        <authorList>
            <person name="Wiegand S."/>
            <person name="Jogler M."/>
            <person name="Boedeker C."/>
            <person name="Pinto D."/>
            <person name="Vollmers J."/>
            <person name="Rivas-Marin E."/>
            <person name="Kohn T."/>
            <person name="Peeters S.H."/>
            <person name="Heuer A."/>
            <person name="Rast P."/>
            <person name="Oberbeckmann S."/>
            <person name="Bunk B."/>
            <person name="Jeske O."/>
            <person name="Meyerdierks A."/>
            <person name="Storesund J.E."/>
            <person name="Kallscheuer N."/>
            <person name="Luecker S."/>
            <person name="Lage O.M."/>
            <person name="Pohl T."/>
            <person name="Merkel B.J."/>
            <person name="Hornburger P."/>
            <person name="Mueller R.-W."/>
            <person name="Bruemmer F."/>
            <person name="Labrenz M."/>
            <person name="Spormann A.M."/>
            <person name="Op den Camp H."/>
            <person name="Overmann J."/>
            <person name="Amann R."/>
            <person name="Jetten M.S.M."/>
            <person name="Mascher T."/>
            <person name="Medema M.H."/>
            <person name="Devos D.P."/>
            <person name="Kaster A.-K."/>
            <person name="Ovreas L."/>
            <person name="Rohde M."/>
            <person name="Galperin M.Y."/>
            <person name="Jogler C."/>
        </authorList>
    </citation>
    <scope>NUCLEOTIDE SEQUENCE [LARGE SCALE GENOMIC DNA]</scope>
    <source>
        <strain evidence="2 3">FC18</strain>
    </source>
</reference>
<sequence precursor="true">MLVRPAFVAILLYSLLVVEANAQSNETLLDCFGLKKITREQIEKAIGMTDGIPSSGIEKQQIKERVAAIPGVEEVTVSPVQYPGTTVVFIGIRESGQPAREFRDAPTGDVQLEDDLQNRYNEIMEQLLPAIKSGKAREDGSAGHSISEYEPMKEKQLELLPIADEKFDHLADVIRNSSNKDSRAAAASIVAYAKDKKAVIEILKSACDDPNSLVRNNGVRALSVIAKYADDNPKLDLVIDHSPFLKLLNSVVWTDRNKGAAVVDALTRNRSEQLMSQLRESHLSDLLEMARWSSGGHALFSIRILARLADETEEAISKRSRECKTHEDRLKWVDELEGKLSREPG</sequence>
<gene>
    <name evidence="2" type="ORF">MFFC18_39720</name>
</gene>
<dbReference type="KEGG" id="mff:MFFC18_39720"/>
<evidence type="ECO:0000313" key="3">
    <source>
        <dbReference type="Proteomes" id="UP000322214"/>
    </source>
</evidence>
<dbReference type="RefSeq" id="WP_157665032.1">
    <property type="nucleotide sequence ID" value="NZ_CP042912.1"/>
</dbReference>
<dbReference type="Gene3D" id="1.25.10.10">
    <property type="entry name" value="Leucine-rich Repeat Variant"/>
    <property type="match status" value="1"/>
</dbReference>
<feature type="chain" id="PRO_5022940109" evidence="1">
    <location>
        <begin position="23"/>
        <end position="345"/>
    </location>
</feature>
<accession>A0A5B9PHE9</accession>
<dbReference type="Pfam" id="PF13646">
    <property type="entry name" value="HEAT_2"/>
    <property type="match status" value="1"/>
</dbReference>
<protein>
    <submittedName>
        <fullName evidence="2">Uncharacterized protein</fullName>
    </submittedName>
</protein>
<dbReference type="STRING" id="980251.GCA_001642875_04128"/>
<dbReference type="SUPFAM" id="SSF48371">
    <property type="entry name" value="ARM repeat"/>
    <property type="match status" value="1"/>
</dbReference>
<dbReference type="InterPro" id="IPR016024">
    <property type="entry name" value="ARM-type_fold"/>
</dbReference>
<dbReference type="InterPro" id="IPR011989">
    <property type="entry name" value="ARM-like"/>
</dbReference>
<dbReference type="AlphaFoldDB" id="A0A5B9PHE9"/>
<name>A0A5B9PHE9_9BACT</name>
<keyword evidence="3" id="KW-1185">Reference proteome</keyword>
<evidence type="ECO:0000256" key="1">
    <source>
        <dbReference type="SAM" id="SignalP"/>
    </source>
</evidence>
<dbReference type="EMBL" id="CP042912">
    <property type="protein sequence ID" value="QEG24056.1"/>
    <property type="molecule type" value="Genomic_DNA"/>
</dbReference>
<feature type="signal peptide" evidence="1">
    <location>
        <begin position="1"/>
        <end position="22"/>
    </location>
</feature>
<evidence type="ECO:0000313" key="2">
    <source>
        <dbReference type="EMBL" id="QEG24056.1"/>
    </source>
</evidence>
<keyword evidence="1" id="KW-0732">Signal</keyword>
<dbReference type="Proteomes" id="UP000322214">
    <property type="component" value="Chromosome"/>
</dbReference>